<proteinExistence type="predicted"/>
<comment type="caution">
    <text evidence="2">The sequence shown here is derived from an EMBL/GenBank/DDBJ whole genome shotgun (WGS) entry which is preliminary data.</text>
</comment>
<accession>A0AAP4EB02</accession>
<evidence type="ECO:0000313" key="2">
    <source>
        <dbReference type="EMBL" id="MDH2331459.1"/>
    </source>
</evidence>
<evidence type="ECO:0000313" key="3">
    <source>
        <dbReference type="Proteomes" id="UP001229409"/>
    </source>
</evidence>
<name>A0AAP4EB02_PAEPO</name>
<organism evidence="2 3">
    <name type="scientific">Paenibacillus polymyxa</name>
    <name type="common">Bacillus polymyxa</name>
    <dbReference type="NCBI Taxonomy" id="1406"/>
    <lineage>
        <taxon>Bacteria</taxon>
        <taxon>Bacillati</taxon>
        <taxon>Bacillota</taxon>
        <taxon>Bacilli</taxon>
        <taxon>Bacillales</taxon>
        <taxon>Paenibacillaceae</taxon>
        <taxon>Paenibacillus</taxon>
    </lineage>
</organism>
<dbReference type="InterPro" id="IPR013320">
    <property type="entry name" value="ConA-like_dom_sf"/>
</dbReference>
<dbReference type="Proteomes" id="UP001229409">
    <property type="component" value="Unassembled WGS sequence"/>
</dbReference>
<dbReference type="SUPFAM" id="SSF49899">
    <property type="entry name" value="Concanavalin A-like lectins/glucanases"/>
    <property type="match status" value="1"/>
</dbReference>
<dbReference type="InterPro" id="IPR041542">
    <property type="entry name" value="GH43_C2"/>
</dbReference>
<dbReference type="AlphaFoldDB" id="A0AAP4EB02"/>
<dbReference type="RefSeq" id="WP_245240492.1">
    <property type="nucleotide sequence ID" value="NZ_JARVWT010000004.1"/>
</dbReference>
<gene>
    <name evidence="2" type="ORF">QDS18_11285</name>
</gene>
<reference evidence="2" key="1">
    <citation type="submission" date="2023-04" db="EMBL/GenBank/DDBJ databases">
        <title>Uncovering the Secrets of Slow-Growing Bacteria in Tropical Savanna Soil through Cultivation and Genomic Analysis.</title>
        <authorList>
            <person name="Goncalves O.S."/>
            <person name="Santana M.F."/>
        </authorList>
    </citation>
    <scope>NUCLEOTIDE SEQUENCE</scope>
    <source>
        <strain evidence="2">ANTI</strain>
    </source>
</reference>
<dbReference type="Pfam" id="PF17851">
    <property type="entry name" value="GH43_C2"/>
    <property type="match status" value="1"/>
</dbReference>
<dbReference type="EMBL" id="JARVWT010000004">
    <property type="protein sequence ID" value="MDH2331459.1"/>
    <property type="molecule type" value="Genomic_DNA"/>
</dbReference>
<sequence length="118" mass="13381">MLFLITGGSSSWKISEQPLTVNSQDVDQAANNPITSYSNIAYTLRFYAGTHFQSLRSYDGKEYEAIGIGLDTTIFSDEYSKYGEFTGSFVGLTCADRVKHQQYADFDFFEYNVDEMNE</sequence>
<feature type="domain" description="Beta-xylosidase C-terminal Concanavalin A-like" evidence="1">
    <location>
        <begin position="44"/>
        <end position="112"/>
    </location>
</feature>
<dbReference type="Gene3D" id="2.60.120.200">
    <property type="match status" value="1"/>
</dbReference>
<protein>
    <recommendedName>
        <fullName evidence="1">Beta-xylosidase C-terminal Concanavalin A-like domain-containing protein</fullName>
    </recommendedName>
</protein>
<evidence type="ECO:0000259" key="1">
    <source>
        <dbReference type="Pfam" id="PF17851"/>
    </source>
</evidence>